<feature type="region of interest" description="Disordered" evidence="1">
    <location>
        <begin position="65"/>
        <end position="85"/>
    </location>
</feature>
<reference evidence="2 3" key="1">
    <citation type="submission" date="2011-02" db="EMBL/GenBank/DDBJ databases">
        <authorList>
            <person name="Nelson K.E."/>
            <person name="Sutton G."/>
            <person name="Torralba M."/>
            <person name="Durkin S."/>
            <person name="Harkins D."/>
            <person name="Montgomery R."/>
            <person name="Ziemer C."/>
            <person name="Klaassens E."/>
            <person name="Ocuiv P."/>
            <person name="Morrison M."/>
        </authorList>
    </citation>
    <scope>NUCLEOTIDE SEQUENCE [LARGE SCALE GENOMIC DNA]</scope>
    <source>
        <strain evidence="2 3">8</strain>
    </source>
</reference>
<evidence type="ECO:0000313" key="2">
    <source>
        <dbReference type="EMBL" id="EGC01321.1"/>
    </source>
</evidence>
<evidence type="ECO:0000256" key="1">
    <source>
        <dbReference type="SAM" id="MobiDB-lite"/>
    </source>
</evidence>
<sequence length="102" mass="11228">MEVFFTESKLTELLSRDKESREFFASLSPELRKMLMKQDIGNFQALERAVSECGGHTFAAAELSHGQAASPNESTGAVPRGADLSNEEWRRFNSVQGFGGKA</sequence>
<dbReference type="Proteomes" id="UP000004259">
    <property type="component" value="Unassembled WGS sequence"/>
</dbReference>
<comment type="caution">
    <text evidence="2">The sequence shown here is derived from an EMBL/GenBank/DDBJ whole genome shotgun (WGS) entry which is preliminary data.</text>
</comment>
<keyword evidence="3" id="KW-1185">Reference proteome</keyword>
<gene>
    <name evidence="2" type="ORF">CUS_7565</name>
</gene>
<dbReference type="OrthoDB" id="1822401at2"/>
<dbReference type="RefSeq" id="WP_002852747.1">
    <property type="nucleotide sequence ID" value="NZ_ADKM02000130.1"/>
</dbReference>
<dbReference type="EMBL" id="ADKM02000130">
    <property type="protein sequence ID" value="EGC01321.1"/>
    <property type="molecule type" value="Genomic_DNA"/>
</dbReference>
<proteinExistence type="predicted"/>
<protein>
    <submittedName>
        <fullName evidence="2">Conserved domain protein</fullName>
    </submittedName>
</protein>
<name>E9SH37_RUMAL</name>
<organism evidence="2 3">
    <name type="scientific">Ruminococcus albus 8</name>
    <dbReference type="NCBI Taxonomy" id="246199"/>
    <lineage>
        <taxon>Bacteria</taxon>
        <taxon>Bacillati</taxon>
        <taxon>Bacillota</taxon>
        <taxon>Clostridia</taxon>
        <taxon>Eubacteriales</taxon>
        <taxon>Oscillospiraceae</taxon>
        <taxon>Ruminococcus</taxon>
    </lineage>
</organism>
<accession>E9SH37</accession>
<dbReference type="AlphaFoldDB" id="E9SH37"/>
<evidence type="ECO:0000313" key="3">
    <source>
        <dbReference type="Proteomes" id="UP000004259"/>
    </source>
</evidence>